<dbReference type="Pfam" id="PF07716">
    <property type="entry name" value="bZIP_2"/>
    <property type="match status" value="1"/>
</dbReference>
<evidence type="ECO:0000313" key="9">
    <source>
        <dbReference type="Proteomes" id="UP000218209"/>
    </source>
</evidence>
<dbReference type="InterPro" id="IPR004827">
    <property type="entry name" value="bZIP"/>
</dbReference>
<evidence type="ECO:0000256" key="2">
    <source>
        <dbReference type="ARBA" id="ARBA00023015"/>
    </source>
</evidence>
<evidence type="ECO:0000256" key="3">
    <source>
        <dbReference type="ARBA" id="ARBA00023125"/>
    </source>
</evidence>
<proteinExistence type="predicted"/>
<feature type="compositionally biased region" description="Polar residues" evidence="6">
    <location>
        <begin position="166"/>
        <end position="179"/>
    </location>
</feature>
<evidence type="ECO:0000256" key="5">
    <source>
        <dbReference type="ARBA" id="ARBA00023242"/>
    </source>
</evidence>
<feature type="compositionally biased region" description="Low complexity" evidence="6">
    <location>
        <begin position="315"/>
        <end position="329"/>
    </location>
</feature>
<dbReference type="Proteomes" id="UP000218209">
    <property type="component" value="Unassembled WGS sequence"/>
</dbReference>
<keyword evidence="2" id="KW-0805">Transcription regulation</keyword>
<evidence type="ECO:0000313" key="8">
    <source>
        <dbReference type="EMBL" id="OSX71335.1"/>
    </source>
</evidence>
<dbReference type="GO" id="GO:0003700">
    <property type="term" value="F:DNA-binding transcription factor activity"/>
    <property type="evidence" value="ECO:0007669"/>
    <property type="project" value="InterPro"/>
</dbReference>
<dbReference type="SMR" id="A0A1X6NRX9"/>
<reference evidence="8 9" key="1">
    <citation type="submission" date="2017-03" db="EMBL/GenBank/DDBJ databases">
        <title>WGS assembly of Porphyra umbilicalis.</title>
        <authorList>
            <person name="Brawley S.H."/>
            <person name="Blouin N.A."/>
            <person name="Ficko-Blean E."/>
            <person name="Wheeler G.L."/>
            <person name="Lohr M."/>
            <person name="Goodson H.V."/>
            <person name="Jenkins J.W."/>
            <person name="Blaby-Haas C.E."/>
            <person name="Helliwell K.E."/>
            <person name="Chan C."/>
            <person name="Marriage T."/>
            <person name="Bhattacharya D."/>
            <person name="Klein A.S."/>
            <person name="Badis Y."/>
            <person name="Brodie J."/>
            <person name="Cao Y."/>
            <person name="Collen J."/>
            <person name="Dittami S.M."/>
            <person name="Gachon C.M."/>
            <person name="Green B.R."/>
            <person name="Karpowicz S."/>
            <person name="Kim J.W."/>
            <person name="Kudahl U."/>
            <person name="Lin S."/>
            <person name="Michel G."/>
            <person name="Mittag M."/>
            <person name="Olson B.J."/>
            <person name="Pangilinan J."/>
            <person name="Peng Y."/>
            <person name="Qiu H."/>
            <person name="Shu S."/>
            <person name="Singer J.T."/>
            <person name="Smith A.G."/>
            <person name="Sprecher B.N."/>
            <person name="Wagner V."/>
            <person name="Wang W."/>
            <person name="Wang Z.-Y."/>
            <person name="Yan J."/>
            <person name="Yarish C."/>
            <person name="Zoeuner-Riek S."/>
            <person name="Zhuang Y."/>
            <person name="Zou Y."/>
            <person name="Lindquist E.A."/>
            <person name="Grimwood J."/>
            <person name="Barry K."/>
            <person name="Rokhsar D.S."/>
            <person name="Schmutz J."/>
            <person name="Stiller J.W."/>
            <person name="Grossman A.R."/>
            <person name="Prochnik S.E."/>
        </authorList>
    </citation>
    <scope>NUCLEOTIDE SEQUENCE [LARGE SCALE GENOMIC DNA]</scope>
    <source>
        <strain evidence="8">4086291</strain>
    </source>
</reference>
<evidence type="ECO:0000256" key="1">
    <source>
        <dbReference type="ARBA" id="ARBA00004123"/>
    </source>
</evidence>
<evidence type="ECO:0000259" key="7">
    <source>
        <dbReference type="PROSITE" id="PS50217"/>
    </source>
</evidence>
<dbReference type="InterPro" id="IPR045314">
    <property type="entry name" value="bZIP_plant_GBF1"/>
</dbReference>
<dbReference type="SMART" id="SM00338">
    <property type="entry name" value="BRLZ"/>
    <property type="match status" value="1"/>
</dbReference>
<keyword evidence="3" id="KW-0238">DNA-binding</keyword>
<feature type="domain" description="BZIP" evidence="7">
    <location>
        <begin position="381"/>
        <end position="439"/>
    </location>
</feature>
<evidence type="ECO:0000256" key="6">
    <source>
        <dbReference type="SAM" id="MobiDB-lite"/>
    </source>
</evidence>
<dbReference type="AlphaFoldDB" id="A0A1X6NRX9"/>
<dbReference type="GO" id="GO:0005634">
    <property type="term" value="C:nucleus"/>
    <property type="evidence" value="ECO:0007669"/>
    <property type="project" value="UniProtKB-SubCell"/>
</dbReference>
<dbReference type="Gene3D" id="1.20.5.170">
    <property type="match status" value="1"/>
</dbReference>
<feature type="compositionally biased region" description="Low complexity" evidence="6">
    <location>
        <begin position="219"/>
        <end position="232"/>
    </location>
</feature>
<dbReference type="EMBL" id="KV919145">
    <property type="protein sequence ID" value="OSX71335.1"/>
    <property type="molecule type" value="Genomic_DNA"/>
</dbReference>
<accession>A0A1X6NRX9</accession>
<comment type="subcellular location">
    <subcellularLocation>
        <location evidence="1">Nucleus</location>
    </subcellularLocation>
</comment>
<keyword evidence="9" id="KW-1185">Reference proteome</keyword>
<dbReference type="CDD" id="cd14702">
    <property type="entry name" value="bZIP_plant_GBF1"/>
    <property type="match status" value="1"/>
</dbReference>
<protein>
    <recommendedName>
        <fullName evidence="7">BZIP domain-containing protein</fullName>
    </recommendedName>
</protein>
<dbReference type="SUPFAM" id="SSF57959">
    <property type="entry name" value="Leucine zipper domain"/>
    <property type="match status" value="1"/>
</dbReference>
<dbReference type="GO" id="GO:0003677">
    <property type="term" value="F:DNA binding"/>
    <property type="evidence" value="ECO:0007669"/>
    <property type="project" value="UniProtKB-KW"/>
</dbReference>
<feature type="region of interest" description="Disordered" evidence="6">
    <location>
        <begin position="206"/>
        <end position="245"/>
    </location>
</feature>
<feature type="region of interest" description="Disordered" evidence="6">
    <location>
        <begin position="145"/>
        <end position="184"/>
    </location>
</feature>
<name>A0A1X6NRX9_PORUM</name>
<dbReference type="PROSITE" id="PS00036">
    <property type="entry name" value="BZIP_BASIC"/>
    <property type="match status" value="1"/>
</dbReference>
<gene>
    <name evidence="8" type="ORF">BU14_0553s0012</name>
</gene>
<feature type="region of interest" description="Disordered" evidence="6">
    <location>
        <begin position="264"/>
        <end position="393"/>
    </location>
</feature>
<feature type="region of interest" description="Disordered" evidence="6">
    <location>
        <begin position="35"/>
        <end position="77"/>
    </location>
</feature>
<keyword evidence="4" id="KW-0804">Transcription</keyword>
<keyword evidence="5" id="KW-0539">Nucleus</keyword>
<dbReference type="InterPro" id="IPR046347">
    <property type="entry name" value="bZIP_sf"/>
</dbReference>
<feature type="compositionally biased region" description="Pro residues" evidence="6">
    <location>
        <begin position="269"/>
        <end position="290"/>
    </location>
</feature>
<organism evidence="8 9">
    <name type="scientific">Porphyra umbilicalis</name>
    <name type="common">Purple laver</name>
    <name type="synonym">Red alga</name>
    <dbReference type="NCBI Taxonomy" id="2786"/>
    <lineage>
        <taxon>Eukaryota</taxon>
        <taxon>Rhodophyta</taxon>
        <taxon>Bangiophyceae</taxon>
        <taxon>Bangiales</taxon>
        <taxon>Bangiaceae</taxon>
        <taxon>Porphyra</taxon>
    </lineage>
</organism>
<sequence length="501" mass="50475">MDDNMFFLDDFGDDDAGATPLPGFFVPALGKRTAAPTPPSTAAVAAAGPVYEAKRSKRPKRVQLPAEAPSYSGATAGRAGLPSTPVLARPVPVMSAPATSCWANGKGDGAGGVGRSVAATPVSAAKGNDSVSPASLFHFAGDDGCESDASGESGGSGRSFGSLRSTWSNRSAGSGSSVQPGRKSNIREEMLRLSHAAAEAVNMQMQQLQQGAHQRPAAEESCAADDAAACASPRTSDAAGPPASWMPNPAANVGVSAPRYHLARTGLCAPPPRPPPSPPPPAAVPLPSPPMTTAHPAATQDKPAAPPPPRRPAKRTPTGSTAASAATSHADSRCTPPAPDSKAGILASPADADSEEPCSDAAGGTAASCCSPGNGNLTLAERKKRNRESAERSRLRRLAHLGEVQNQLSATRSENTCLRVQVALAHQRIRYLEYLVEAQGGIAVLPHEVLATPVQRLWAQAAGGQPPQGAAPPAEAAAAAAEAAAPAVTAAASAASAAVGQ</sequence>
<evidence type="ECO:0000256" key="4">
    <source>
        <dbReference type="ARBA" id="ARBA00023163"/>
    </source>
</evidence>
<dbReference type="PROSITE" id="PS50217">
    <property type="entry name" value="BZIP"/>
    <property type="match status" value="1"/>
</dbReference>